<evidence type="ECO:0000313" key="4">
    <source>
        <dbReference type="Proteomes" id="UP000070444"/>
    </source>
</evidence>
<name>A0A137NPY9_CONC2</name>
<keyword evidence="2" id="KW-0732">Signal</keyword>
<dbReference type="Pfam" id="PF24681">
    <property type="entry name" value="Kelch_KLHDC2_KLHL20_DRC7"/>
    <property type="match status" value="1"/>
</dbReference>
<proteinExistence type="predicted"/>
<dbReference type="InterPro" id="IPR015915">
    <property type="entry name" value="Kelch-typ_b-propeller"/>
</dbReference>
<evidence type="ECO:0000256" key="2">
    <source>
        <dbReference type="SAM" id="SignalP"/>
    </source>
</evidence>
<evidence type="ECO:0000313" key="3">
    <source>
        <dbReference type="EMBL" id="KXN64770.1"/>
    </source>
</evidence>
<evidence type="ECO:0000256" key="1">
    <source>
        <dbReference type="SAM" id="Phobius"/>
    </source>
</evidence>
<keyword evidence="4" id="KW-1185">Reference proteome</keyword>
<feature type="signal peptide" evidence="2">
    <location>
        <begin position="1"/>
        <end position="22"/>
    </location>
</feature>
<keyword evidence="1" id="KW-0812">Transmembrane</keyword>
<organism evidence="3 4">
    <name type="scientific">Conidiobolus coronatus (strain ATCC 28846 / CBS 209.66 / NRRL 28638)</name>
    <name type="common">Delacroixia coronata</name>
    <dbReference type="NCBI Taxonomy" id="796925"/>
    <lineage>
        <taxon>Eukaryota</taxon>
        <taxon>Fungi</taxon>
        <taxon>Fungi incertae sedis</taxon>
        <taxon>Zoopagomycota</taxon>
        <taxon>Entomophthoromycotina</taxon>
        <taxon>Entomophthoromycetes</taxon>
        <taxon>Entomophthorales</taxon>
        <taxon>Ancylistaceae</taxon>
        <taxon>Conidiobolus</taxon>
    </lineage>
</organism>
<dbReference type="Gene3D" id="2.120.10.80">
    <property type="entry name" value="Kelch-type beta propeller"/>
    <property type="match status" value="1"/>
</dbReference>
<dbReference type="SUPFAM" id="SSF117281">
    <property type="entry name" value="Kelch motif"/>
    <property type="match status" value="1"/>
</dbReference>
<feature type="chain" id="PRO_5007293882" description="Galactose oxidase" evidence="2">
    <location>
        <begin position="23"/>
        <end position="454"/>
    </location>
</feature>
<evidence type="ECO:0008006" key="5">
    <source>
        <dbReference type="Google" id="ProtNLM"/>
    </source>
</evidence>
<accession>A0A137NPY9</accession>
<dbReference type="OrthoDB" id="432528at2759"/>
<keyword evidence="1" id="KW-1133">Transmembrane helix</keyword>
<keyword evidence="1" id="KW-0472">Membrane</keyword>
<protein>
    <recommendedName>
        <fullName evidence="5">Galactose oxidase</fullName>
    </recommendedName>
</protein>
<dbReference type="Proteomes" id="UP000070444">
    <property type="component" value="Unassembled WGS sequence"/>
</dbReference>
<dbReference type="AlphaFoldDB" id="A0A137NPY9"/>
<gene>
    <name evidence="3" type="ORF">CONCODRAFT_13956</name>
</gene>
<dbReference type="EMBL" id="KQ965189">
    <property type="protein sequence ID" value="KXN64770.1"/>
    <property type="molecule type" value="Genomic_DNA"/>
</dbReference>
<reference evidence="3 4" key="1">
    <citation type="journal article" date="2015" name="Genome Biol. Evol.">
        <title>Phylogenomic analyses indicate that early fungi evolved digesting cell walls of algal ancestors of land plants.</title>
        <authorList>
            <person name="Chang Y."/>
            <person name="Wang S."/>
            <person name="Sekimoto S."/>
            <person name="Aerts A.L."/>
            <person name="Choi C."/>
            <person name="Clum A."/>
            <person name="LaButti K.M."/>
            <person name="Lindquist E.A."/>
            <person name="Yee Ngan C."/>
            <person name="Ohm R.A."/>
            <person name="Salamov A.A."/>
            <person name="Grigoriev I.V."/>
            <person name="Spatafora J.W."/>
            <person name="Berbee M.L."/>
        </authorList>
    </citation>
    <scope>NUCLEOTIDE SEQUENCE [LARGE SCALE GENOMIC DNA]</scope>
    <source>
        <strain evidence="3 4">NRRL 28638</strain>
    </source>
</reference>
<feature type="transmembrane region" description="Helical" evidence="1">
    <location>
        <begin position="386"/>
        <end position="407"/>
    </location>
</feature>
<sequence>MLAIRFIIYILPVVSEVFRVFSATIRDNKLIATYNSFDSLNTEIIVYELKEGTTKDIFDSRKAFGYGSVDRAFALNFMDIPDNLQEDNNKLWLKFDLQIGQSFNYPNISSFVNWVGYINLDNMTLEDGSNLFQFPTYENFPIGMYTLNAISNKFGSALYVTGGYIYNKNNDTYLPSSSFFKYNLTTKEWIDISYLANVKLEPVVEHKSVVIDNRFLVILGGEKAIYPINGFSYYSLYNLTVFDTFTNSWENVTIKPDIMDTSIVNFQFYNFIPTVYNDKIMVLGGTTNDNRTRYTDNRYLGILDFKSKIWTWIPILNEDGSSYNLKRNNHDLVVFNDQLIILSDYITDANEIPILIYDIPSQRIKSTLRLPHTSNIKYSDKSMPTYSIVLIALSCTTLLLAVVYLLYRKYKKTRNKHNRADNNGPIREVWSSPDIHNTNNILMDNITCVNVKED</sequence>